<dbReference type="InterPro" id="IPR013520">
    <property type="entry name" value="Ribonucl_H"/>
</dbReference>
<keyword evidence="3" id="KW-1185">Reference proteome</keyword>
<dbReference type="GeneID" id="5326337"/>
<dbReference type="eggNOG" id="arCOG05109">
    <property type="taxonomic scope" value="Archaea"/>
</dbReference>
<dbReference type="STRING" id="419665.Maeo_0545"/>
<dbReference type="Proteomes" id="UP000001106">
    <property type="component" value="Chromosome"/>
</dbReference>
<dbReference type="Pfam" id="PF00929">
    <property type="entry name" value="RNase_T"/>
    <property type="match status" value="1"/>
</dbReference>
<dbReference type="RefSeq" id="WP_011973262.1">
    <property type="nucleotide sequence ID" value="NC_009635.1"/>
</dbReference>
<accession>A6UUF8</accession>
<proteinExistence type="predicted"/>
<keyword evidence="2" id="KW-0378">Hydrolase</keyword>
<dbReference type="GO" id="GO:0004527">
    <property type="term" value="F:exonuclease activity"/>
    <property type="evidence" value="ECO:0007669"/>
    <property type="project" value="UniProtKB-KW"/>
</dbReference>
<sequence>MIILDFETNTRKPYDVIEVGAIKVAFIDGEYKKIDAFHRYYYSKYGINQRALEVHRLTPQKIKNLRGGENYAKYFRQDNEFIEFCQDCNTLVAHNITFELRYLGDMVTFDNHICTMAQNKHIVRAVDIRGGLKPPKLIEACNHYGIDFDEEQYHSAIYDVTKTLEVLNCMDNLTL</sequence>
<dbReference type="SUPFAM" id="SSF53098">
    <property type="entry name" value="Ribonuclease H-like"/>
    <property type="match status" value="1"/>
</dbReference>
<dbReference type="EMBL" id="CP000743">
    <property type="protein sequence ID" value="ABR56130.1"/>
    <property type="molecule type" value="Genomic_DNA"/>
</dbReference>
<dbReference type="Gene3D" id="3.30.420.10">
    <property type="entry name" value="Ribonuclease H-like superfamily/Ribonuclease H"/>
    <property type="match status" value="1"/>
</dbReference>
<organism evidence="2 3">
    <name type="scientific">Methanococcus aeolicus (strain ATCC BAA-1280 / DSM 17508 / OCM 812 / Nankai-3)</name>
    <dbReference type="NCBI Taxonomy" id="419665"/>
    <lineage>
        <taxon>Archaea</taxon>
        <taxon>Methanobacteriati</taxon>
        <taxon>Methanobacteriota</taxon>
        <taxon>Methanomada group</taxon>
        <taxon>Methanococci</taxon>
        <taxon>Methanococcales</taxon>
        <taxon>Methanococcaceae</taxon>
        <taxon>Methanococcus</taxon>
    </lineage>
</organism>
<dbReference type="InterPro" id="IPR012337">
    <property type="entry name" value="RNaseH-like_sf"/>
</dbReference>
<dbReference type="AlphaFoldDB" id="A6UUF8"/>
<evidence type="ECO:0000313" key="3">
    <source>
        <dbReference type="Proteomes" id="UP000001106"/>
    </source>
</evidence>
<keyword evidence="2" id="KW-0269">Exonuclease</keyword>
<reference evidence="2" key="1">
    <citation type="submission" date="2007-06" db="EMBL/GenBank/DDBJ databases">
        <title>Complete sequence of Methanococcus aeolicus Nankai-3.</title>
        <authorList>
            <consortium name="US DOE Joint Genome Institute"/>
            <person name="Copeland A."/>
            <person name="Lucas S."/>
            <person name="Lapidus A."/>
            <person name="Barry K."/>
            <person name="Glavina del Rio T."/>
            <person name="Dalin E."/>
            <person name="Tice H."/>
            <person name="Pitluck S."/>
            <person name="Chain P."/>
            <person name="Malfatti S."/>
            <person name="Shin M."/>
            <person name="Vergez L."/>
            <person name="Schmutz J."/>
            <person name="Larimer F."/>
            <person name="Land M."/>
            <person name="Hauser L."/>
            <person name="Kyrpides N."/>
            <person name="Lykidis A."/>
            <person name="Sieprawska-Lupa M."/>
            <person name="Whitman W.B."/>
            <person name="Richardson P."/>
        </authorList>
    </citation>
    <scope>NUCLEOTIDE SEQUENCE [LARGE SCALE GENOMIC DNA]</scope>
    <source>
        <strain evidence="2">Nankai-3</strain>
    </source>
</reference>
<name>A6UUF8_META3</name>
<dbReference type="CDD" id="cd06127">
    <property type="entry name" value="DEDDh"/>
    <property type="match status" value="1"/>
</dbReference>
<dbReference type="GO" id="GO:0003676">
    <property type="term" value="F:nucleic acid binding"/>
    <property type="evidence" value="ECO:0007669"/>
    <property type="project" value="InterPro"/>
</dbReference>
<dbReference type="HOGENOM" id="CLU_1529211_0_0_2"/>
<evidence type="ECO:0000313" key="2">
    <source>
        <dbReference type="EMBL" id="ABR56130.1"/>
    </source>
</evidence>
<feature type="domain" description="Exonuclease" evidence="1">
    <location>
        <begin position="1"/>
        <end position="175"/>
    </location>
</feature>
<evidence type="ECO:0000259" key="1">
    <source>
        <dbReference type="SMART" id="SM00479"/>
    </source>
</evidence>
<dbReference type="KEGG" id="mae:Maeo_0545"/>
<protein>
    <submittedName>
        <fullName evidence="2">Exonuclease RNase T and DNA polymerase III</fullName>
    </submittedName>
</protein>
<dbReference type="SMART" id="SM00479">
    <property type="entry name" value="EXOIII"/>
    <property type="match status" value="1"/>
</dbReference>
<keyword evidence="2" id="KW-0540">Nuclease</keyword>
<dbReference type="InterPro" id="IPR036397">
    <property type="entry name" value="RNaseH_sf"/>
</dbReference>
<gene>
    <name evidence="2" type="ordered locus">Maeo_0545</name>
</gene>